<gene>
    <name evidence="2" type="ORF">Scaly_2997300</name>
</gene>
<name>A0AAW2KDU8_9LAMI</name>
<evidence type="ECO:0000256" key="1">
    <source>
        <dbReference type="SAM" id="MobiDB-lite"/>
    </source>
</evidence>
<sequence>MPLVLEIIRFGPKCLQTLAHSLIITLPCVLMSTDIQTDPKGCDRLETTTRLDICRVSGNKMEHRSRCTQSHRDFSGYKPASRWNPPKARSAVALYNMRTMVSTLHRAFGLMCRASSTLGIAAYMRIGRLSPSRIVSGERHQRRTREPKSSLLKSVAVWMGDGAMLFGKRLEVNFSKHPNITTGADTHEYSNSNLNRFNRNAAKNYRYCCSPTKMIHISTLPQDVTEEEIISHLEEHGAIVPESRRVHFLVLLEYSDLKDDLIINQCTIMACGRESPGEVDSDYGNHPYGNRLPITANKRRLPEYRVSSDEFVHFVREILAGDPSKATSKGMDPSSSFYKGARKWSPRVFGIPLNSIPPNSFLLIGFGVPRWSIGDSPHSPPSKQAGYPAPVIPKERGQSVPLKSFQEGQMELLQPPCSSGLPTSGHLIDNHTKEPSGGFPKGGGALLDCLLETVCYLGISFVGVDVIFLNPKRLWRMLQSMYQPIATCYKGLGGLRDREVGGAIPPATIEPIAMDVDAPNESSQEPIPKPAVTLRRPEEPPPPSLEPEKTPL</sequence>
<reference evidence="2" key="2">
    <citation type="journal article" date="2024" name="Plant">
        <title>Genomic evolution and insights into agronomic trait innovations of Sesamum species.</title>
        <authorList>
            <person name="Miao H."/>
            <person name="Wang L."/>
            <person name="Qu L."/>
            <person name="Liu H."/>
            <person name="Sun Y."/>
            <person name="Le M."/>
            <person name="Wang Q."/>
            <person name="Wei S."/>
            <person name="Zheng Y."/>
            <person name="Lin W."/>
            <person name="Duan Y."/>
            <person name="Cao H."/>
            <person name="Xiong S."/>
            <person name="Wang X."/>
            <person name="Wei L."/>
            <person name="Li C."/>
            <person name="Ma Q."/>
            <person name="Ju M."/>
            <person name="Zhao R."/>
            <person name="Li G."/>
            <person name="Mu C."/>
            <person name="Tian Q."/>
            <person name="Mei H."/>
            <person name="Zhang T."/>
            <person name="Gao T."/>
            <person name="Zhang H."/>
        </authorList>
    </citation>
    <scope>NUCLEOTIDE SEQUENCE</scope>
    <source>
        <strain evidence="2">KEN8</strain>
    </source>
</reference>
<protein>
    <submittedName>
        <fullName evidence="2">Polypyrimidine tract-binding protein3</fullName>
    </submittedName>
</protein>
<proteinExistence type="predicted"/>
<dbReference type="AlphaFoldDB" id="A0AAW2KDU8"/>
<comment type="caution">
    <text evidence="2">The sequence shown here is derived from an EMBL/GenBank/DDBJ whole genome shotgun (WGS) entry which is preliminary data.</text>
</comment>
<dbReference type="EMBL" id="JACGWM010000419">
    <property type="protein sequence ID" value="KAL0305115.1"/>
    <property type="molecule type" value="Genomic_DNA"/>
</dbReference>
<reference evidence="2" key="1">
    <citation type="submission" date="2020-06" db="EMBL/GenBank/DDBJ databases">
        <authorList>
            <person name="Li T."/>
            <person name="Hu X."/>
            <person name="Zhang T."/>
            <person name="Song X."/>
            <person name="Zhang H."/>
            <person name="Dai N."/>
            <person name="Sheng W."/>
            <person name="Hou X."/>
            <person name="Wei L."/>
        </authorList>
    </citation>
    <scope>NUCLEOTIDE SEQUENCE</scope>
    <source>
        <strain evidence="2">KEN8</strain>
        <tissue evidence="2">Leaf</tissue>
    </source>
</reference>
<organism evidence="2">
    <name type="scientific">Sesamum calycinum</name>
    <dbReference type="NCBI Taxonomy" id="2727403"/>
    <lineage>
        <taxon>Eukaryota</taxon>
        <taxon>Viridiplantae</taxon>
        <taxon>Streptophyta</taxon>
        <taxon>Embryophyta</taxon>
        <taxon>Tracheophyta</taxon>
        <taxon>Spermatophyta</taxon>
        <taxon>Magnoliopsida</taxon>
        <taxon>eudicotyledons</taxon>
        <taxon>Gunneridae</taxon>
        <taxon>Pentapetalae</taxon>
        <taxon>asterids</taxon>
        <taxon>lamiids</taxon>
        <taxon>Lamiales</taxon>
        <taxon>Pedaliaceae</taxon>
        <taxon>Sesamum</taxon>
    </lineage>
</organism>
<evidence type="ECO:0000313" key="2">
    <source>
        <dbReference type="EMBL" id="KAL0305115.1"/>
    </source>
</evidence>
<feature type="region of interest" description="Disordered" evidence="1">
    <location>
        <begin position="514"/>
        <end position="552"/>
    </location>
</feature>
<dbReference type="PANTHER" id="PTHR15592">
    <property type="entry name" value="MATRIN 3/NUCLEAR PROTEIN 220-RELATED"/>
    <property type="match status" value="1"/>
</dbReference>
<accession>A0AAW2KDU8</accession>